<dbReference type="GO" id="GO:0000166">
    <property type="term" value="F:nucleotide binding"/>
    <property type="evidence" value="ECO:0007669"/>
    <property type="project" value="UniProtKB-KW"/>
</dbReference>
<evidence type="ECO:0000256" key="2">
    <source>
        <dbReference type="RuleBase" id="RU362119"/>
    </source>
</evidence>
<dbReference type="Gene3D" id="3.60.21.10">
    <property type="match status" value="1"/>
</dbReference>
<dbReference type="EMBL" id="JAMQJZ010000005">
    <property type="protein sequence ID" value="MDC3420374.1"/>
    <property type="molecule type" value="Genomic_DNA"/>
</dbReference>
<dbReference type="InterPro" id="IPR011240">
    <property type="entry name" value="Pesterase_YunD"/>
</dbReference>
<dbReference type="InterPro" id="IPR006179">
    <property type="entry name" value="5_nucleotidase/apyrase"/>
</dbReference>
<dbReference type="PRINTS" id="PR01607">
    <property type="entry name" value="APYRASEFAMLY"/>
</dbReference>
<comment type="similarity">
    <text evidence="2">Belongs to the 5'-nucleotidase family.</text>
</comment>
<dbReference type="PIRSF" id="PIRSF036361">
    <property type="entry name" value="YunD"/>
    <property type="match status" value="1"/>
</dbReference>
<dbReference type="RefSeq" id="WP_259869005.1">
    <property type="nucleotide sequence ID" value="NZ_JAMQJZ010000005.1"/>
</dbReference>
<dbReference type="Pfam" id="PF00149">
    <property type="entry name" value="Metallophos"/>
    <property type="match status" value="1"/>
</dbReference>
<evidence type="ECO:0000259" key="3">
    <source>
        <dbReference type="Pfam" id="PF00149"/>
    </source>
</evidence>
<evidence type="ECO:0000256" key="1">
    <source>
        <dbReference type="ARBA" id="ARBA00022729"/>
    </source>
</evidence>
<keyword evidence="6" id="KW-1185">Reference proteome</keyword>
<dbReference type="SUPFAM" id="SSF55816">
    <property type="entry name" value="5'-nucleotidase (syn. UDP-sugar hydrolase), C-terminal domain"/>
    <property type="match status" value="1"/>
</dbReference>
<keyword evidence="1" id="KW-0732">Signal</keyword>
<evidence type="ECO:0000313" key="5">
    <source>
        <dbReference type="EMBL" id="MDC3420374.1"/>
    </source>
</evidence>
<dbReference type="GO" id="GO:0009166">
    <property type="term" value="P:nucleotide catabolic process"/>
    <property type="evidence" value="ECO:0007669"/>
    <property type="project" value="InterPro"/>
</dbReference>
<evidence type="ECO:0000313" key="6">
    <source>
        <dbReference type="Proteomes" id="UP001145072"/>
    </source>
</evidence>
<dbReference type="PANTHER" id="PTHR11575:SF24">
    <property type="entry name" value="5'-NUCLEOTIDASE"/>
    <property type="match status" value="1"/>
</dbReference>
<sequence length="463" mass="53084">MEEKIFFYYTSDIHSHFENWTKVIQFLNQKKIQRQRENQDYFILDNGDHVDRVHIIAEALLGKANVQLLNHANYDVATLGNNEGITLDYNDLFHLYDEANFKVVCANLQSNNKHNPEWLEATHQLTTKSGVTIGIIGLTAPFNAFYNLLGWHVASPFETLDKHIKQLADESDIVILLSHLGINEDEEIARRYPEVDVIVGGHTHHLFRTGEYINKTLLSAAGKHGKYVGEVILTWNHQREMLVKKEAYTTNIDHLEKDQVTIDHIEKFTQTSNALLERSIITLTEPLEVDWFKETTIIRHLVETLKDWTKADCALLNAGVILDRLEAGPVSYGDIHRICPHPINPCVVELKGNELLEVVRGSYTKALMELELKGFGFRGKVIGRMVFAGLEVELVEKEKEDIHVKSVMMNGEPLQKDKLYKVATPDMFTFGKLLPEISRAKSKQFFMPELLRDLLVETLKKFK</sequence>
<feature type="domain" description="5'-Nucleotidase C-terminal" evidence="4">
    <location>
        <begin position="290"/>
        <end position="427"/>
    </location>
</feature>
<evidence type="ECO:0000259" key="4">
    <source>
        <dbReference type="Pfam" id="PF02872"/>
    </source>
</evidence>
<keyword evidence="2" id="KW-0547">Nucleotide-binding</keyword>
<dbReference type="CDD" id="cd00845">
    <property type="entry name" value="MPP_UshA_N_like"/>
    <property type="match status" value="1"/>
</dbReference>
<reference evidence="5" key="1">
    <citation type="submission" date="2022-06" db="EMBL/GenBank/DDBJ databases">
        <title>Aquibacillus sp. a new bacterium isolated from soil saline samples.</title>
        <authorList>
            <person name="Galisteo C."/>
            <person name="De La Haba R."/>
            <person name="Sanchez-Porro C."/>
            <person name="Ventosa A."/>
        </authorList>
    </citation>
    <scope>NUCLEOTIDE SEQUENCE</scope>
    <source>
        <strain evidence="5">JCM 12387</strain>
    </source>
</reference>
<dbReference type="PANTHER" id="PTHR11575">
    <property type="entry name" value="5'-NUCLEOTIDASE-RELATED"/>
    <property type="match status" value="1"/>
</dbReference>
<comment type="caution">
    <text evidence="5">The sequence shown here is derived from an EMBL/GenBank/DDBJ whole genome shotgun (WGS) entry which is preliminary data.</text>
</comment>
<dbReference type="Pfam" id="PF02872">
    <property type="entry name" value="5_nucleotid_C"/>
    <property type="match status" value="1"/>
</dbReference>
<feature type="domain" description="Calcineurin-like phosphoesterase" evidence="3">
    <location>
        <begin position="9"/>
        <end position="205"/>
    </location>
</feature>
<dbReference type="InterPro" id="IPR008334">
    <property type="entry name" value="5'-Nucleotdase_C"/>
</dbReference>
<dbReference type="Proteomes" id="UP001145072">
    <property type="component" value="Unassembled WGS sequence"/>
</dbReference>
<protein>
    <submittedName>
        <fullName evidence="5">Bifunctional metallophosphatase/5'-nucleotidase</fullName>
    </submittedName>
</protein>
<organism evidence="5 6">
    <name type="scientific">Aquibacillus koreensis</name>
    <dbReference type="NCBI Taxonomy" id="279446"/>
    <lineage>
        <taxon>Bacteria</taxon>
        <taxon>Bacillati</taxon>
        <taxon>Bacillota</taxon>
        <taxon>Bacilli</taxon>
        <taxon>Bacillales</taxon>
        <taxon>Bacillaceae</taxon>
        <taxon>Aquibacillus</taxon>
    </lineage>
</organism>
<dbReference type="GO" id="GO:0016787">
    <property type="term" value="F:hydrolase activity"/>
    <property type="evidence" value="ECO:0007669"/>
    <property type="project" value="UniProtKB-KW"/>
</dbReference>
<dbReference type="InterPro" id="IPR036907">
    <property type="entry name" value="5'-Nucleotdase_C_sf"/>
</dbReference>
<name>A0A9X3WN64_9BACI</name>
<dbReference type="SUPFAM" id="SSF56300">
    <property type="entry name" value="Metallo-dependent phosphatases"/>
    <property type="match status" value="1"/>
</dbReference>
<dbReference type="AlphaFoldDB" id="A0A9X3WN64"/>
<keyword evidence="2" id="KW-0378">Hydrolase</keyword>
<proteinExistence type="inferred from homology"/>
<accession>A0A9X3WN64</accession>
<gene>
    <name evidence="5" type="ORF">NC661_08350</name>
</gene>
<dbReference type="InterPro" id="IPR004843">
    <property type="entry name" value="Calcineurin-like_PHP"/>
</dbReference>
<dbReference type="Gene3D" id="3.90.780.10">
    <property type="entry name" value="5'-Nucleotidase, C-terminal domain"/>
    <property type="match status" value="1"/>
</dbReference>
<dbReference type="InterPro" id="IPR029052">
    <property type="entry name" value="Metallo-depent_PP-like"/>
</dbReference>